<dbReference type="AlphaFoldDB" id="A0AA42BSA6"/>
<feature type="transmembrane region" description="Helical" evidence="1">
    <location>
        <begin position="56"/>
        <end position="82"/>
    </location>
</feature>
<feature type="transmembrane region" description="Helical" evidence="1">
    <location>
        <begin position="413"/>
        <end position="435"/>
    </location>
</feature>
<keyword evidence="3" id="KW-1185">Reference proteome</keyword>
<keyword evidence="1" id="KW-0472">Membrane</keyword>
<name>A0AA42BSA6_9MICO</name>
<dbReference type="EMBL" id="JANLCK010000002">
    <property type="protein sequence ID" value="MCS5725030.1"/>
    <property type="molecule type" value="Genomic_DNA"/>
</dbReference>
<comment type="caution">
    <text evidence="2">The sequence shown here is derived from an EMBL/GenBank/DDBJ whole genome shotgun (WGS) entry which is preliminary data.</text>
</comment>
<evidence type="ECO:0000313" key="2">
    <source>
        <dbReference type="EMBL" id="MCS5725030.1"/>
    </source>
</evidence>
<proteinExistence type="predicted"/>
<dbReference type="RefSeq" id="WP_259525506.1">
    <property type="nucleotide sequence ID" value="NZ_JANLCK010000002.1"/>
</dbReference>
<sequence>MGKNEGSKGVVRIGRHAGVGSIALVVGASAALGLLFAGPVAEVLDGLDVELGGAEWVVGFLGAGVVFAGIILLCLTLAYGTVHWNPQKGTARLGRREVPVSSITVAWRSVSSSDLNGAAYLVYRFVSTEGASVRVLVAGRPVRGLDAEGLGALTRFVAELPLEAPADTAVDAAGLTEQQRAAAVSLTSGGGKSRVGRDTLLAELAELMGAAPGASTDPAYPAVTDPAYPAGPDPIAPQNPAPGTISRARAAELEREWQADDESAVALLLAEPAPARTVRRIFFWLIAAALAVAAFAIVAAVIGETIGGGFLPSDTNEIVGLLVLGAGGVALLFYLVWCAAADTDVRNRRRLALRWRDEADPGTRTRGLPLLLLAAWGEHPRRLSTAASFLSLFVGLLAALAAIVLFTDDEFPLLAPVLALLGGVALLALGIVGFVRVQRRRRTDAEELVLLGGWRVVPPEVRD</sequence>
<feature type="transmembrane region" description="Helical" evidence="1">
    <location>
        <begin position="281"/>
        <end position="306"/>
    </location>
</feature>
<protein>
    <submittedName>
        <fullName evidence="2">Uncharacterized protein</fullName>
    </submittedName>
</protein>
<feature type="transmembrane region" description="Helical" evidence="1">
    <location>
        <begin position="386"/>
        <end position="407"/>
    </location>
</feature>
<organism evidence="2 3">
    <name type="scientific">Herbiconiux oxytropis</name>
    <dbReference type="NCBI Taxonomy" id="2970915"/>
    <lineage>
        <taxon>Bacteria</taxon>
        <taxon>Bacillati</taxon>
        <taxon>Actinomycetota</taxon>
        <taxon>Actinomycetes</taxon>
        <taxon>Micrococcales</taxon>
        <taxon>Microbacteriaceae</taxon>
        <taxon>Herbiconiux</taxon>
    </lineage>
</organism>
<accession>A0AA42BSA6</accession>
<feature type="transmembrane region" description="Helical" evidence="1">
    <location>
        <begin position="21"/>
        <end position="44"/>
    </location>
</feature>
<evidence type="ECO:0000313" key="3">
    <source>
        <dbReference type="Proteomes" id="UP001165587"/>
    </source>
</evidence>
<evidence type="ECO:0000256" key="1">
    <source>
        <dbReference type="SAM" id="Phobius"/>
    </source>
</evidence>
<dbReference type="Proteomes" id="UP001165587">
    <property type="component" value="Unassembled WGS sequence"/>
</dbReference>
<gene>
    <name evidence="2" type="ORF">N1028_03890</name>
</gene>
<reference evidence="2" key="1">
    <citation type="submission" date="2022-08" db="EMBL/GenBank/DDBJ databases">
        <authorList>
            <person name="Deng Y."/>
            <person name="Han X.-F."/>
            <person name="Zhang Y.-Q."/>
        </authorList>
    </citation>
    <scope>NUCLEOTIDE SEQUENCE</scope>
    <source>
        <strain evidence="2">CPCC 203407</strain>
    </source>
</reference>
<keyword evidence="1" id="KW-0812">Transmembrane</keyword>
<keyword evidence="1" id="KW-1133">Transmembrane helix</keyword>
<feature type="transmembrane region" description="Helical" evidence="1">
    <location>
        <begin position="318"/>
        <end position="340"/>
    </location>
</feature>